<dbReference type="InterPro" id="IPR013761">
    <property type="entry name" value="SAM/pointed_sf"/>
</dbReference>
<protein>
    <submittedName>
        <fullName evidence="1">8846_t:CDS:1</fullName>
    </submittedName>
</protein>
<dbReference type="Proteomes" id="UP000789706">
    <property type="component" value="Unassembled WGS sequence"/>
</dbReference>
<evidence type="ECO:0000313" key="2">
    <source>
        <dbReference type="Proteomes" id="UP000789706"/>
    </source>
</evidence>
<accession>A0A9N8VY24</accession>
<comment type="caution">
    <text evidence="1">The sequence shown here is derived from an EMBL/GenBank/DDBJ whole genome shotgun (WGS) entry which is preliminary data.</text>
</comment>
<dbReference type="SUPFAM" id="SSF47769">
    <property type="entry name" value="SAM/Pointed domain"/>
    <property type="match status" value="1"/>
</dbReference>
<organism evidence="1 2">
    <name type="scientific">Diversispora eburnea</name>
    <dbReference type="NCBI Taxonomy" id="1213867"/>
    <lineage>
        <taxon>Eukaryota</taxon>
        <taxon>Fungi</taxon>
        <taxon>Fungi incertae sedis</taxon>
        <taxon>Mucoromycota</taxon>
        <taxon>Glomeromycotina</taxon>
        <taxon>Glomeromycetes</taxon>
        <taxon>Diversisporales</taxon>
        <taxon>Diversisporaceae</taxon>
        <taxon>Diversispora</taxon>
    </lineage>
</organism>
<dbReference type="Gene3D" id="1.10.150.50">
    <property type="entry name" value="Transcription Factor, Ets-1"/>
    <property type="match status" value="3"/>
</dbReference>
<gene>
    <name evidence="1" type="ORF">DEBURN_LOCUS3131</name>
</gene>
<dbReference type="AlphaFoldDB" id="A0A9N8VY24"/>
<name>A0A9N8VY24_9GLOM</name>
<keyword evidence="2" id="KW-1185">Reference proteome</keyword>
<sequence length="526" mass="61637">MASLFRDVKILLKNNSKSNISNIYDKNFIRKFHDIKIQRPILTSFPHSFLKRIPKNAKNSNIINLRIINFKHNLYTSENNIIKVSETIPSKKIKPVKPIIVNDKVEFIYEAEENNEFDEAETNEVEANELAAAANNSVEAKAWQFKKEIRNVFENDREFYIKNYKAKINIELFKAWLRGLGLKPLIPLFKGKSWLEIANMRMKELLKAGIIHLNLRRRVHRHLIRVRNELVKTEGVSFRNEIPVSKKRQDIPALSLPAKYDVSTDGAGLYAPYFKGLSWREILYLNGEKMKQLGITNVNAQQLLLRAFMTERTPHKRNEVAQEIFAKNASYYKENYVKKTNFELLEDFPAWLEGLGLKPLTMRFAGIPWQEIIKLRWSELKEMGIYNSYLRKRLIKHFMRIQRDMAAQNGIELSPEDSVMKEIPKMEDNITAKIDFYVFAPFFEGFKWYEIIELSGEQLGKLGILDYETRRILLRGFKAQIRAFEVQKIDINEVVKKENSDDMNKGFKKKSSVYKNKIRNSKTNGN</sequence>
<proteinExistence type="predicted"/>
<dbReference type="EMBL" id="CAJVPK010000190">
    <property type="protein sequence ID" value="CAG8470401.1"/>
    <property type="molecule type" value="Genomic_DNA"/>
</dbReference>
<reference evidence="1" key="1">
    <citation type="submission" date="2021-06" db="EMBL/GenBank/DDBJ databases">
        <authorList>
            <person name="Kallberg Y."/>
            <person name="Tangrot J."/>
            <person name="Rosling A."/>
        </authorList>
    </citation>
    <scope>NUCLEOTIDE SEQUENCE</scope>
    <source>
        <strain evidence="1">AZ414A</strain>
    </source>
</reference>
<dbReference type="OrthoDB" id="10328852at2759"/>
<evidence type="ECO:0000313" key="1">
    <source>
        <dbReference type="EMBL" id="CAG8470401.1"/>
    </source>
</evidence>